<dbReference type="Proteomes" id="UP000825701">
    <property type="component" value="Chromosome"/>
</dbReference>
<dbReference type="GO" id="GO:0003677">
    <property type="term" value="F:DNA binding"/>
    <property type="evidence" value="ECO:0007669"/>
    <property type="project" value="UniProtKB-KW"/>
</dbReference>
<dbReference type="RefSeq" id="WP_261405115.1">
    <property type="nucleotide sequence ID" value="NZ_CP081869.1"/>
</dbReference>
<comment type="similarity">
    <text evidence="1">Belongs to the 'phage' integrase family.</text>
</comment>
<dbReference type="GO" id="GO:0015074">
    <property type="term" value="P:DNA integration"/>
    <property type="evidence" value="ECO:0007669"/>
    <property type="project" value="UniProtKB-KW"/>
</dbReference>
<name>A0A9E6RE73_9HYPH</name>
<evidence type="ECO:0000256" key="4">
    <source>
        <dbReference type="ARBA" id="ARBA00023172"/>
    </source>
</evidence>
<keyword evidence="4" id="KW-0233">DNA recombination</keyword>
<proteinExistence type="inferred from homology"/>
<dbReference type="InterPro" id="IPR011010">
    <property type="entry name" value="DNA_brk_join_enz"/>
</dbReference>
<dbReference type="AlphaFoldDB" id="A0A9E6RE73"/>
<evidence type="ECO:0000256" key="5">
    <source>
        <dbReference type="SAM" id="MobiDB-lite"/>
    </source>
</evidence>
<protein>
    <submittedName>
        <fullName evidence="7">Integrase family protein</fullName>
    </submittedName>
</protein>
<evidence type="ECO:0000256" key="2">
    <source>
        <dbReference type="ARBA" id="ARBA00022908"/>
    </source>
</evidence>
<gene>
    <name evidence="7" type="ORF">K6K41_10675</name>
</gene>
<dbReference type="InterPro" id="IPR010998">
    <property type="entry name" value="Integrase_recombinase_N"/>
</dbReference>
<accession>A0A9E6RE73</accession>
<feature type="region of interest" description="Disordered" evidence="5">
    <location>
        <begin position="470"/>
        <end position="489"/>
    </location>
</feature>
<dbReference type="Gene3D" id="1.10.443.10">
    <property type="entry name" value="Intergrase catalytic core"/>
    <property type="match status" value="1"/>
</dbReference>
<evidence type="ECO:0000313" key="8">
    <source>
        <dbReference type="Proteomes" id="UP000825701"/>
    </source>
</evidence>
<keyword evidence="3" id="KW-0238">DNA-binding</keyword>
<feature type="region of interest" description="Disordered" evidence="5">
    <location>
        <begin position="207"/>
        <end position="234"/>
    </location>
</feature>
<feature type="domain" description="Integrase DNA-binding" evidence="6">
    <location>
        <begin position="5"/>
        <end position="82"/>
    </location>
</feature>
<reference evidence="7" key="1">
    <citation type="submission" date="2021-08" db="EMBL/GenBank/DDBJ databases">
        <authorList>
            <person name="Zhang H."/>
            <person name="Xu M."/>
            <person name="Yu Z."/>
            <person name="Yang L."/>
            <person name="Cai Y."/>
        </authorList>
    </citation>
    <scope>NUCLEOTIDE SEQUENCE</scope>
    <source>
        <strain evidence="7">CHL1</strain>
    </source>
</reference>
<evidence type="ECO:0000256" key="3">
    <source>
        <dbReference type="ARBA" id="ARBA00023125"/>
    </source>
</evidence>
<dbReference type="InterPro" id="IPR025166">
    <property type="entry name" value="Integrase_DNA_bind_dom"/>
</dbReference>
<dbReference type="EMBL" id="CP081869">
    <property type="protein sequence ID" value="QZO01779.1"/>
    <property type="molecule type" value="Genomic_DNA"/>
</dbReference>
<sequence>MAKNLTQSLIDKALRDARRDGKRIELSDGAVRGLVLRVGAGGANWSWRYTLDGKFDRIGFGDLDEWPLEDARDVVRAAKRFAKANRAAPTQAWWDEQRRAMGKVAAAHPQAEQPGRMTFAEGREAYLAEVARTRRPDTLRATRSLLNHPLLASLEQRAVADIGRRDLAVIVAEAHSAGTEGRAEHLAGALRTLWSFLQSDANAERSQVEAGVMSRLKAPERSRPNEDRPTRQPHVPAMTELGRILAIARSGAMREEHGLALELLVMTAQRRRPIATARLTEFSALPGHGGLWRIPASHRKTAERRKDYTDHVIPIPAKTWRRVAEQIERSSAAGSIYLLPAARVRRRQSRDESEVVGHMAADTLTHKLMHLPGVKATPHALRRGFATHGERMLGNSREATRIILDHNEGEETHDVTRASYALHDGTHLKWSVVKKWCSAIERACAEALSSQQDLKDPTALANAIAEAEQAYRQAEKGSRAKPARGQPTT</sequence>
<dbReference type="SUPFAM" id="SSF56349">
    <property type="entry name" value="DNA breaking-rejoining enzymes"/>
    <property type="match status" value="1"/>
</dbReference>
<dbReference type="Pfam" id="PF13356">
    <property type="entry name" value="Arm-DNA-bind_3"/>
    <property type="match status" value="1"/>
</dbReference>
<dbReference type="InterPro" id="IPR038488">
    <property type="entry name" value="Integrase_DNA-bd_sf"/>
</dbReference>
<dbReference type="KEGG" id="cmet:K6K41_10675"/>
<dbReference type="GO" id="GO:0006310">
    <property type="term" value="P:DNA recombination"/>
    <property type="evidence" value="ECO:0007669"/>
    <property type="project" value="UniProtKB-KW"/>
</dbReference>
<feature type="compositionally biased region" description="Basic and acidic residues" evidence="5">
    <location>
        <begin position="217"/>
        <end position="230"/>
    </location>
</feature>
<dbReference type="Gene3D" id="1.10.150.130">
    <property type="match status" value="1"/>
</dbReference>
<evidence type="ECO:0000259" key="6">
    <source>
        <dbReference type="Pfam" id="PF13356"/>
    </source>
</evidence>
<evidence type="ECO:0000256" key="1">
    <source>
        <dbReference type="ARBA" id="ARBA00008857"/>
    </source>
</evidence>
<evidence type="ECO:0000313" key="7">
    <source>
        <dbReference type="EMBL" id="QZO01779.1"/>
    </source>
</evidence>
<keyword evidence="2" id="KW-0229">DNA integration</keyword>
<dbReference type="PANTHER" id="PTHR30629:SF2">
    <property type="entry name" value="PROPHAGE INTEGRASE INTS-RELATED"/>
    <property type="match status" value="1"/>
</dbReference>
<dbReference type="PANTHER" id="PTHR30629">
    <property type="entry name" value="PROPHAGE INTEGRASE"/>
    <property type="match status" value="1"/>
</dbReference>
<dbReference type="InterPro" id="IPR050808">
    <property type="entry name" value="Phage_Integrase"/>
</dbReference>
<organism evidence="7 8">
    <name type="scientific">Chenggangzhangella methanolivorans</name>
    <dbReference type="NCBI Taxonomy" id="1437009"/>
    <lineage>
        <taxon>Bacteria</taxon>
        <taxon>Pseudomonadati</taxon>
        <taxon>Pseudomonadota</taxon>
        <taxon>Alphaproteobacteria</taxon>
        <taxon>Hyphomicrobiales</taxon>
        <taxon>Methylopilaceae</taxon>
        <taxon>Chenggangzhangella</taxon>
    </lineage>
</organism>
<keyword evidence="8" id="KW-1185">Reference proteome</keyword>
<dbReference type="Gene3D" id="3.30.160.390">
    <property type="entry name" value="Integrase, DNA-binding domain"/>
    <property type="match status" value="1"/>
</dbReference>
<dbReference type="InterPro" id="IPR013762">
    <property type="entry name" value="Integrase-like_cat_sf"/>
</dbReference>